<keyword evidence="3" id="KW-1185">Reference proteome</keyword>
<gene>
    <name evidence="2" type="ORF">CSSPJE1EN1_LOCUS7333</name>
</gene>
<name>A0ABP0W938_9BRYO</name>
<dbReference type="Gene3D" id="1.25.40.20">
    <property type="entry name" value="Ankyrin repeat-containing domain"/>
    <property type="match status" value="2"/>
</dbReference>
<feature type="region of interest" description="Disordered" evidence="1">
    <location>
        <begin position="65"/>
        <end position="84"/>
    </location>
</feature>
<dbReference type="EMBL" id="OZ020109">
    <property type="protein sequence ID" value="CAK9261855.1"/>
    <property type="molecule type" value="Genomic_DNA"/>
</dbReference>
<dbReference type="InterPro" id="IPR036770">
    <property type="entry name" value="Ankyrin_rpt-contain_sf"/>
</dbReference>
<feature type="region of interest" description="Disordered" evidence="1">
    <location>
        <begin position="98"/>
        <end position="119"/>
    </location>
</feature>
<evidence type="ECO:0000313" key="2">
    <source>
        <dbReference type="EMBL" id="CAK9261855.1"/>
    </source>
</evidence>
<accession>A0ABP0W938</accession>
<dbReference type="SMART" id="SM00248">
    <property type="entry name" value="ANK"/>
    <property type="match status" value="3"/>
</dbReference>
<protein>
    <recommendedName>
        <fullName evidence="4">Ankyrin repeat family protein</fullName>
    </recommendedName>
</protein>
<dbReference type="PANTHER" id="PTHR24121:SF23">
    <property type="entry name" value="NO MECHANORECEPTOR POTENTIAL C, ISOFORM H"/>
    <property type="match status" value="1"/>
</dbReference>
<dbReference type="Proteomes" id="UP001497444">
    <property type="component" value="Chromosome 14"/>
</dbReference>
<evidence type="ECO:0000256" key="1">
    <source>
        <dbReference type="SAM" id="MobiDB-lite"/>
    </source>
</evidence>
<dbReference type="PANTHER" id="PTHR24121">
    <property type="entry name" value="NO MECHANORECEPTOR POTENTIAL C, ISOFORM D-RELATED"/>
    <property type="match status" value="1"/>
</dbReference>
<evidence type="ECO:0000313" key="3">
    <source>
        <dbReference type="Proteomes" id="UP001497444"/>
    </source>
</evidence>
<dbReference type="InterPro" id="IPR002110">
    <property type="entry name" value="Ankyrin_rpt"/>
</dbReference>
<sequence length="710" mass="80172">MSTIPEIVPFSETISQTAQEGLGVGGEVIAKSEMPEIGHSGETSQPGQEGLRVGHDVRMSTMPEVGQSDVETSQPIVSGSTSEMSLGSAFDCDLKSEQMGGVHSKGQSSDAATQDPKGLDGMLTAGTKLQSVSETKSVEVELFAASKDSEWFDAIEKKNCKFLLELFRSDRSLWVQTGLKGRSVLHVAVMQGCSELVHELHNKGDLVPCGKNWQTPFEFLWENARDGRLKDASARDVWQVMEGPSVKYRNEPFADRPGDDYIQSHAMWRMPVDSEDSEMLSLREAISSIAIKENFVMDDNDVDFNFENVERKELYVHMACSRLRKRNVHNEEGWKRLGCGHIVEFIIAVLTDLCEKNLLQKLFHQKDAQGRTVLQVFVLCDLWRNRSVECSRMCSRAFKRMLAILPDACVNTPDTAGRTVLHWAVAHQITGSVDELLESGKARPDVTFHTAYIRDITAFHLIILYEHKLTFLNFDYWKDELKRGFCNFAFVCDAYNFPLILPASPVPWAIQMGRNKFVKQVMERKECQEHYPPKDNKLLAVAAYSGNVEILQHFLQKDDVDKLNVVCAPFGAPPLHLAVEAKTFWMGRPDSRTFDYWLHCNDFISIELLEKKLGEKYPKEDSAMANTTKTMYGEADRNQYSARQACANLLLQAGADILATDQNRRMADPGEFAPNEARIWWYEFVAKETLNIKNDLNAAGYNIHIIVKEN</sequence>
<evidence type="ECO:0008006" key="4">
    <source>
        <dbReference type="Google" id="ProtNLM"/>
    </source>
</evidence>
<dbReference type="SUPFAM" id="SSF48403">
    <property type="entry name" value="Ankyrin repeat"/>
    <property type="match status" value="1"/>
</dbReference>
<reference evidence="2" key="1">
    <citation type="submission" date="2024-02" db="EMBL/GenBank/DDBJ databases">
        <authorList>
            <consortium name="ELIXIR-Norway"/>
            <consortium name="Elixir Norway"/>
        </authorList>
    </citation>
    <scope>NUCLEOTIDE SEQUENCE</scope>
</reference>
<proteinExistence type="predicted"/>
<organism evidence="2 3">
    <name type="scientific">Sphagnum jensenii</name>
    <dbReference type="NCBI Taxonomy" id="128206"/>
    <lineage>
        <taxon>Eukaryota</taxon>
        <taxon>Viridiplantae</taxon>
        <taxon>Streptophyta</taxon>
        <taxon>Embryophyta</taxon>
        <taxon>Bryophyta</taxon>
        <taxon>Sphagnophytina</taxon>
        <taxon>Sphagnopsida</taxon>
        <taxon>Sphagnales</taxon>
        <taxon>Sphagnaceae</taxon>
        <taxon>Sphagnum</taxon>
    </lineage>
</organism>
<feature type="compositionally biased region" description="Polar residues" evidence="1">
    <location>
        <begin position="69"/>
        <end position="84"/>
    </location>
</feature>